<keyword evidence="12 20" id="KW-1133">Transmembrane helix</keyword>
<feature type="compositionally biased region" description="Basic and acidic residues" evidence="19">
    <location>
        <begin position="436"/>
        <end position="446"/>
    </location>
</feature>
<evidence type="ECO:0000256" key="9">
    <source>
        <dbReference type="ARBA" id="ARBA00022729"/>
    </source>
</evidence>
<evidence type="ECO:0000256" key="20">
    <source>
        <dbReference type="SAM" id="Phobius"/>
    </source>
</evidence>
<evidence type="ECO:0000256" key="17">
    <source>
        <dbReference type="ARBA" id="ARBA00023180"/>
    </source>
</evidence>
<accession>A0A7R9NWS1</accession>
<proteinExistence type="predicted"/>
<dbReference type="InterPro" id="IPR001762">
    <property type="entry name" value="Disintegrin_dom"/>
</dbReference>
<dbReference type="PROSITE" id="PS50214">
    <property type="entry name" value="DISINTEGRIN_2"/>
    <property type="match status" value="1"/>
</dbReference>
<feature type="region of interest" description="Disordered" evidence="19">
    <location>
        <begin position="406"/>
        <end position="460"/>
    </location>
</feature>
<keyword evidence="6" id="KW-0165">Cleavage on pair of basic residues</keyword>
<feature type="active site" evidence="18">
    <location>
        <position position="647"/>
    </location>
</feature>
<keyword evidence="5" id="KW-0645">Protease</keyword>
<evidence type="ECO:0000313" key="23">
    <source>
        <dbReference type="EMBL" id="CAD7459106.1"/>
    </source>
</evidence>
<dbReference type="SUPFAM" id="SSF57552">
    <property type="entry name" value="Blood coagulation inhibitor (disintegrin)"/>
    <property type="match status" value="1"/>
</dbReference>
<comment type="cofactor">
    <cofactor evidence="2">
        <name>Zn(2+)</name>
        <dbReference type="ChEBI" id="CHEBI:29105"/>
    </cofactor>
</comment>
<evidence type="ECO:0000256" key="16">
    <source>
        <dbReference type="ARBA" id="ARBA00023157"/>
    </source>
</evidence>
<feature type="binding site" evidence="18">
    <location>
        <position position="646"/>
    </location>
    <ligand>
        <name>Zn(2+)</name>
        <dbReference type="ChEBI" id="CHEBI:29105"/>
        <note>catalytic</note>
    </ligand>
</feature>
<evidence type="ECO:0000259" key="22">
    <source>
        <dbReference type="PROSITE" id="PS50215"/>
    </source>
</evidence>
<dbReference type="GO" id="GO:0046872">
    <property type="term" value="F:metal ion binding"/>
    <property type="evidence" value="ECO:0007669"/>
    <property type="project" value="UniProtKB-KW"/>
</dbReference>
<keyword evidence="8 18" id="KW-0479">Metal-binding</keyword>
<protein>
    <recommendedName>
        <fullName evidence="4">ADAM10 endopeptidase</fullName>
        <ecNumber evidence="4">3.4.24.81</ecNumber>
    </recommendedName>
</protein>
<dbReference type="Pfam" id="PF21299">
    <property type="entry name" value="ADAM10_Cys-rich"/>
    <property type="match status" value="1"/>
</dbReference>
<organism evidence="23">
    <name type="scientific">Timema tahoe</name>
    <dbReference type="NCBI Taxonomy" id="61484"/>
    <lineage>
        <taxon>Eukaryota</taxon>
        <taxon>Metazoa</taxon>
        <taxon>Ecdysozoa</taxon>
        <taxon>Arthropoda</taxon>
        <taxon>Hexapoda</taxon>
        <taxon>Insecta</taxon>
        <taxon>Pterygota</taxon>
        <taxon>Neoptera</taxon>
        <taxon>Polyneoptera</taxon>
        <taxon>Phasmatodea</taxon>
        <taxon>Timematodea</taxon>
        <taxon>Timematoidea</taxon>
        <taxon>Timematidae</taxon>
        <taxon>Timema</taxon>
    </lineage>
</organism>
<keyword evidence="10" id="KW-0378">Hydrolase</keyword>
<keyword evidence="9" id="KW-0732">Signal</keyword>
<reference evidence="23" key="1">
    <citation type="submission" date="2020-11" db="EMBL/GenBank/DDBJ databases">
        <authorList>
            <person name="Tran Van P."/>
        </authorList>
    </citation>
    <scope>NUCLEOTIDE SEQUENCE</scope>
</reference>
<feature type="compositionally biased region" description="Gly residues" evidence="19">
    <location>
        <begin position="1013"/>
        <end position="1022"/>
    </location>
</feature>
<comment type="caution">
    <text evidence="18">Lacks conserved residue(s) required for the propagation of feature annotation.</text>
</comment>
<evidence type="ECO:0000256" key="5">
    <source>
        <dbReference type="ARBA" id="ARBA00022670"/>
    </source>
</evidence>
<evidence type="ECO:0000259" key="21">
    <source>
        <dbReference type="PROSITE" id="PS50214"/>
    </source>
</evidence>
<keyword evidence="16" id="KW-1015">Disulfide bond</keyword>
<dbReference type="InterPro" id="IPR034025">
    <property type="entry name" value="ADAM10_ADAM17"/>
</dbReference>
<dbReference type="CDD" id="cd04270">
    <property type="entry name" value="ZnMc_TACE_like"/>
    <property type="match status" value="1"/>
</dbReference>
<dbReference type="GO" id="GO:0007219">
    <property type="term" value="P:Notch signaling pathway"/>
    <property type="evidence" value="ECO:0007669"/>
    <property type="project" value="TreeGrafter"/>
</dbReference>
<dbReference type="SMART" id="SM00050">
    <property type="entry name" value="DISIN"/>
    <property type="match status" value="1"/>
</dbReference>
<dbReference type="InterPro" id="IPR001590">
    <property type="entry name" value="Peptidase_M12B"/>
</dbReference>
<evidence type="ECO:0000256" key="14">
    <source>
        <dbReference type="ARBA" id="ARBA00023136"/>
    </source>
</evidence>
<dbReference type="Pfam" id="PF13574">
    <property type="entry name" value="Reprolysin_2"/>
    <property type="match status" value="1"/>
</dbReference>
<dbReference type="Gene3D" id="3.40.390.10">
    <property type="entry name" value="Collagenase (Catalytic Domain)"/>
    <property type="match status" value="1"/>
</dbReference>
<dbReference type="Gene3D" id="4.10.70.10">
    <property type="entry name" value="Disintegrin domain"/>
    <property type="match status" value="1"/>
</dbReference>
<keyword evidence="15" id="KW-0865">Zymogen</keyword>
<keyword evidence="14 20" id="KW-0472">Membrane</keyword>
<evidence type="ECO:0000256" key="3">
    <source>
        <dbReference type="ARBA" id="ARBA00004479"/>
    </source>
</evidence>
<evidence type="ECO:0000256" key="15">
    <source>
        <dbReference type="ARBA" id="ARBA00023145"/>
    </source>
</evidence>
<dbReference type="SUPFAM" id="SSF55486">
    <property type="entry name" value="Metalloproteases ('zincins'), catalytic domain"/>
    <property type="match status" value="1"/>
</dbReference>
<gene>
    <name evidence="23" type="ORF">TTEB3V08_LOCUS7071</name>
</gene>
<keyword evidence="17" id="KW-0325">Glycoprotein</keyword>
<feature type="binding site" evidence="18">
    <location>
        <position position="650"/>
    </location>
    <ligand>
        <name>Zn(2+)</name>
        <dbReference type="ChEBI" id="CHEBI:29105"/>
        <note>catalytic</note>
    </ligand>
</feature>
<dbReference type="PANTHER" id="PTHR45702:SF2">
    <property type="entry name" value="KUZBANIAN, ISOFORM A"/>
    <property type="match status" value="1"/>
</dbReference>
<evidence type="ECO:0000256" key="1">
    <source>
        <dbReference type="ARBA" id="ARBA00001809"/>
    </source>
</evidence>
<evidence type="ECO:0000256" key="2">
    <source>
        <dbReference type="ARBA" id="ARBA00001947"/>
    </source>
</evidence>
<dbReference type="GO" id="GO:0004222">
    <property type="term" value="F:metalloendopeptidase activity"/>
    <property type="evidence" value="ECO:0007669"/>
    <property type="project" value="InterPro"/>
</dbReference>
<evidence type="ECO:0000256" key="4">
    <source>
        <dbReference type="ARBA" id="ARBA00012332"/>
    </source>
</evidence>
<evidence type="ECO:0000256" key="13">
    <source>
        <dbReference type="ARBA" id="ARBA00023049"/>
    </source>
</evidence>
<feature type="domain" description="Disintegrin" evidence="21">
    <location>
        <begin position="717"/>
        <end position="823"/>
    </location>
</feature>
<comment type="subcellular location">
    <subcellularLocation>
        <location evidence="3">Membrane</location>
        <topology evidence="3">Single-pass type I membrane protein</topology>
    </subcellularLocation>
</comment>
<feature type="binding site" evidence="18">
    <location>
        <position position="656"/>
    </location>
    <ligand>
        <name>Zn(2+)</name>
        <dbReference type="ChEBI" id="CHEBI:29105"/>
        <note>catalytic</note>
    </ligand>
</feature>
<evidence type="ECO:0000256" key="18">
    <source>
        <dbReference type="PROSITE-ProRule" id="PRU00276"/>
    </source>
</evidence>
<name>A0A7R9NWS1_9NEOP</name>
<dbReference type="EMBL" id="OE002663">
    <property type="protein sequence ID" value="CAD7459106.1"/>
    <property type="molecule type" value="Genomic_DNA"/>
</dbReference>
<dbReference type="GO" id="GO:0006509">
    <property type="term" value="P:membrane protein ectodomain proteolysis"/>
    <property type="evidence" value="ECO:0007669"/>
    <property type="project" value="TreeGrafter"/>
</dbReference>
<dbReference type="PANTHER" id="PTHR45702">
    <property type="entry name" value="ADAM10/ADAM17 METALLOPEPTIDASE FAMILY MEMBER"/>
    <property type="match status" value="1"/>
</dbReference>
<dbReference type="GO" id="GO:0005886">
    <property type="term" value="C:plasma membrane"/>
    <property type="evidence" value="ECO:0007669"/>
    <property type="project" value="TreeGrafter"/>
</dbReference>
<evidence type="ECO:0000256" key="7">
    <source>
        <dbReference type="ARBA" id="ARBA00022692"/>
    </source>
</evidence>
<dbReference type="InterPro" id="IPR051489">
    <property type="entry name" value="ADAM_Metalloproteinase"/>
</dbReference>
<keyword evidence="13" id="KW-0482">Metalloprotease</keyword>
<dbReference type="InterPro" id="IPR036436">
    <property type="entry name" value="Disintegrin_dom_sf"/>
</dbReference>
<feature type="domain" description="Peptidase M12B" evidence="22">
    <location>
        <begin position="460"/>
        <end position="700"/>
    </location>
</feature>
<feature type="transmembrane region" description="Helical" evidence="20">
    <location>
        <begin position="951"/>
        <end position="974"/>
    </location>
</feature>
<feature type="region of interest" description="Disordered" evidence="19">
    <location>
        <begin position="1"/>
        <end position="38"/>
    </location>
</feature>
<evidence type="ECO:0000256" key="19">
    <source>
        <dbReference type="SAM" id="MobiDB-lite"/>
    </source>
</evidence>
<sequence>MNQAWSVPGNGASDDPPVTKNQPQISRDGEMGPRTARPGEPDIVIYIERLYHKFPLVPRRSVQLDFQLIRPLGPPKREYITRPEKGPYTFLMSIQTGQYTFLMSLVIQTGPYTFLMPLVIQTGPYTFLMSLVIQTGLYTFLMSPSNSDRSIHGLISRSLSSSASLLFLVPAPLPLYCSLYQLLYLSIVPCTNSSTSIVPCTNSSTSLLFLVPTLLPLYCSLYQLLYLSIVPCTSSGVPLNEYISHYEPLSYDAQDVHRNHVRAKRSVTRENAVHLHFSAHRRSFNIRLKRDLSTFSSNLVVHGPDGREEDLDTSHIYQGHVIGEPGSHVFGSVSEGVFEGKIVAPWGSYYVEKAHRYFPNTANKTFHSVIYSESDVGDPYESFRTGHVGGCGVTDEVSQWMDRIQNGAVDDDDPLPSPGKVKPPQSQFPSYHPNKYSREANEEEKSRVKRGTRSKDDNRNTCSLFIQTDPLIWRHITEQVNNDPDKTREEILSLIAHHVTAVNYIYRDTKFDGRVEHRNIKFEVQRIKIDDDTACKPMYTGDPNQFCLENIDVSNFLNLHSLGNHEDFCLAYVFTYRDFTGGTLGLAWVASASGASGGICEKYKTYTETVGGMYQSTKRSLNTGIITFVNYNSRVPPKVSQLTLAHEIGHNFGSPHDYPPECRPGGPNGNFIMFASATSGDRPNNSKFSSCSVGNISNVLDAIVDTKKRNCFTASEGAFCGNKIVEAGEECDCGYDYEECTDKCCYPRIVNETDKSNNSSAKGCARRTRTQCSPSQGPCCSSETCTFVQASHSVQCKGESDCSWSSTCNGRSPECPSPHPKANKTRCNEGTQLCINGECTGSICLEWNLAECFLTSNIIPNIDKRKLCELACQNGTDPSTCRSTSDFALQVGLPEGGISLRPGSPCDNFQGYCDVFFKCRAVDAEGPLARLKNLLFNKETLLTVAQWITEYWWAVLLMGIAFIIFMGVFIKCCAVHTPSSNPKKPPARRFSETLRRPMNTFRRMRSPHSMGAGARGMGGAGPTRGPPHGYGESRGQYYGGQKASAPPASYSRTNHPELYAGAYGGRSNAYEMRHHKV</sequence>
<keyword evidence="11 18" id="KW-0862">Zinc</keyword>
<evidence type="ECO:0000256" key="8">
    <source>
        <dbReference type="ARBA" id="ARBA00022723"/>
    </source>
</evidence>
<evidence type="ECO:0000256" key="6">
    <source>
        <dbReference type="ARBA" id="ARBA00022685"/>
    </source>
</evidence>
<evidence type="ECO:0000256" key="11">
    <source>
        <dbReference type="ARBA" id="ARBA00022833"/>
    </source>
</evidence>
<dbReference type="FunFam" id="3.40.390.10:FF:000011">
    <property type="entry name" value="Disintegrin and metalloproteinase domain-containing protein 10"/>
    <property type="match status" value="1"/>
</dbReference>
<dbReference type="AlphaFoldDB" id="A0A7R9NWS1"/>
<dbReference type="InterPro" id="IPR049038">
    <property type="entry name" value="ADAM10_Cys-rich"/>
</dbReference>
<dbReference type="EC" id="3.4.24.81" evidence="4"/>
<feature type="region of interest" description="Disordered" evidence="19">
    <location>
        <begin position="1004"/>
        <end position="1053"/>
    </location>
</feature>
<dbReference type="PROSITE" id="PS50215">
    <property type="entry name" value="ADAM_MEPRO"/>
    <property type="match status" value="1"/>
</dbReference>
<keyword evidence="7 20" id="KW-0812">Transmembrane</keyword>
<evidence type="ECO:0000256" key="12">
    <source>
        <dbReference type="ARBA" id="ARBA00022989"/>
    </source>
</evidence>
<evidence type="ECO:0000256" key="10">
    <source>
        <dbReference type="ARBA" id="ARBA00022801"/>
    </source>
</evidence>
<dbReference type="InterPro" id="IPR024079">
    <property type="entry name" value="MetalloPept_cat_dom_sf"/>
</dbReference>
<comment type="catalytic activity">
    <reaction evidence="1">
        <text>Endopeptidase of broad specificity.</text>
        <dbReference type="EC" id="3.4.24.81"/>
    </reaction>
</comment>